<dbReference type="NCBIfam" id="TIGR00912">
    <property type="entry name" value="2A0309"/>
    <property type="match status" value="1"/>
</dbReference>
<dbReference type="PANTHER" id="PTHR34975:SF2">
    <property type="entry name" value="SPORE GERMINATION PROTEIN A2"/>
    <property type="match status" value="1"/>
</dbReference>
<comment type="subcellular location">
    <subcellularLocation>
        <location evidence="1">Membrane</location>
        <topology evidence="1">Multi-pass membrane protein</topology>
    </subcellularLocation>
</comment>
<gene>
    <name evidence="9" type="ORF">ABE65_010135</name>
</gene>
<feature type="transmembrane region" description="Helical" evidence="8">
    <location>
        <begin position="268"/>
        <end position="287"/>
    </location>
</feature>
<feature type="transmembrane region" description="Helical" evidence="8">
    <location>
        <begin position="79"/>
        <end position="98"/>
    </location>
</feature>
<dbReference type="PANTHER" id="PTHR34975">
    <property type="entry name" value="SPORE GERMINATION PROTEIN A2"/>
    <property type="match status" value="1"/>
</dbReference>
<evidence type="ECO:0000256" key="1">
    <source>
        <dbReference type="ARBA" id="ARBA00004141"/>
    </source>
</evidence>
<feature type="transmembrane region" description="Helical" evidence="8">
    <location>
        <begin position="7"/>
        <end position="26"/>
    </location>
</feature>
<dbReference type="Pfam" id="PF03845">
    <property type="entry name" value="Spore_permease"/>
    <property type="match status" value="1"/>
</dbReference>
<feature type="transmembrane region" description="Helical" evidence="8">
    <location>
        <begin position="38"/>
        <end position="59"/>
    </location>
</feature>
<dbReference type="GO" id="GO:0016020">
    <property type="term" value="C:membrane"/>
    <property type="evidence" value="ECO:0007669"/>
    <property type="project" value="UniProtKB-SubCell"/>
</dbReference>
<protein>
    <submittedName>
        <fullName evidence="9">Uncharacterized protein</fullName>
    </submittedName>
</protein>
<dbReference type="Gene3D" id="1.20.1740.10">
    <property type="entry name" value="Amino acid/polyamine transporter I"/>
    <property type="match status" value="1"/>
</dbReference>
<evidence type="ECO:0000256" key="4">
    <source>
        <dbReference type="ARBA" id="ARBA00022544"/>
    </source>
</evidence>
<feature type="transmembrane region" description="Helical" evidence="8">
    <location>
        <begin position="118"/>
        <end position="136"/>
    </location>
</feature>
<dbReference type="AlphaFoldDB" id="A0A160IMD1"/>
<keyword evidence="5 8" id="KW-0812">Transmembrane</keyword>
<dbReference type="KEGG" id="fpn:ABE65_010135"/>
<evidence type="ECO:0000256" key="8">
    <source>
        <dbReference type="SAM" id="Phobius"/>
    </source>
</evidence>
<keyword evidence="10" id="KW-1185">Reference proteome</keyword>
<feature type="transmembrane region" description="Helical" evidence="8">
    <location>
        <begin position="299"/>
        <end position="317"/>
    </location>
</feature>
<reference evidence="9 10" key="1">
    <citation type="submission" date="2016-04" db="EMBL/GenBank/DDBJ databases">
        <title>Complete genome sequence of Fictibacillus phosphorivorans G25-29, a strain toxic to nematodes.</title>
        <authorList>
            <person name="Zheng Z."/>
        </authorList>
    </citation>
    <scope>NUCLEOTIDE SEQUENCE [LARGE SCALE GENOMIC DNA]</scope>
    <source>
        <strain evidence="9 10">G25-29</strain>
    </source>
</reference>
<evidence type="ECO:0000313" key="10">
    <source>
        <dbReference type="Proteomes" id="UP000076623"/>
    </source>
</evidence>
<keyword evidence="4" id="KW-0309">Germination</keyword>
<evidence type="ECO:0000256" key="3">
    <source>
        <dbReference type="ARBA" id="ARBA00022448"/>
    </source>
</evidence>
<evidence type="ECO:0000256" key="7">
    <source>
        <dbReference type="ARBA" id="ARBA00023136"/>
    </source>
</evidence>
<dbReference type="EMBL" id="CP015378">
    <property type="protein sequence ID" value="ANC77137.1"/>
    <property type="molecule type" value="Genomic_DNA"/>
</dbReference>
<accession>A0A160IMD1</accession>
<evidence type="ECO:0000256" key="6">
    <source>
        <dbReference type="ARBA" id="ARBA00022989"/>
    </source>
</evidence>
<feature type="transmembrane region" description="Helical" evidence="8">
    <location>
        <begin position="337"/>
        <end position="355"/>
    </location>
</feature>
<comment type="similarity">
    <text evidence="2">Belongs to the amino acid-polyamine-organocation (APC) superfamily. Spore germination protein (SGP) (TC 2.A.3.9) family.</text>
</comment>
<feature type="transmembrane region" description="Helical" evidence="8">
    <location>
        <begin position="185"/>
        <end position="206"/>
    </location>
</feature>
<organism evidence="9 10">
    <name type="scientific">Fictibacillus phosphorivorans</name>
    <dbReference type="NCBI Taxonomy" id="1221500"/>
    <lineage>
        <taxon>Bacteria</taxon>
        <taxon>Bacillati</taxon>
        <taxon>Bacillota</taxon>
        <taxon>Bacilli</taxon>
        <taxon>Bacillales</taxon>
        <taxon>Fictibacillaceae</taxon>
        <taxon>Fictibacillus</taxon>
    </lineage>
</organism>
<feature type="transmembrane region" description="Helical" evidence="8">
    <location>
        <begin position="145"/>
        <end position="165"/>
    </location>
</feature>
<evidence type="ECO:0000256" key="5">
    <source>
        <dbReference type="ARBA" id="ARBA00022692"/>
    </source>
</evidence>
<evidence type="ECO:0000313" key="9">
    <source>
        <dbReference type="EMBL" id="ANC77137.1"/>
    </source>
</evidence>
<keyword evidence="3" id="KW-0813">Transport</keyword>
<keyword evidence="7 8" id="KW-0472">Membrane</keyword>
<dbReference type="GO" id="GO:0009847">
    <property type="term" value="P:spore germination"/>
    <property type="evidence" value="ECO:0007669"/>
    <property type="project" value="InterPro"/>
</dbReference>
<dbReference type="Proteomes" id="UP000076623">
    <property type="component" value="Chromosome"/>
</dbReference>
<sequence length="371" mass="42469">MNHTINRWQLVLIVISFIMGSSLLMAPNLTAFFSEQDAWISMFFAVIIGLCLNVIWILILKRYHFRSIFRITEVAGGKVVGTILNILIIFYALHLASYVVRNLSNFMISNVIPESSPWTFQIMIILLAVYSCFYGLNNIGRVNEFLTPFMILFFICSLALTTNQFRFSHLQPYFEQGLLKISQGAYTTTGFPFIEIILLGSVLTYVKNKDKLSKNYLSGILFGGSALILTVFIAVGVEGAYMVKRQSYPTYELMRDISIINIFERVEVIIGVVWIFGILVKIVICLFTALKGLQHLSKFPNYHSFLLPAGLLIWAMSNHIHTNTMEFTDFVGRNWTLWWFTLYLLLFVVLGLGILRKKDKDIDQHSENSSQ</sequence>
<name>A0A160IMD1_9BACL</name>
<proteinExistence type="inferred from homology"/>
<keyword evidence="6 8" id="KW-1133">Transmembrane helix</keyword>
<dbReference type="InterPro" id="IPR004761">
    <property type="entry name" value="Spore_GerAB"/>
</dbReference>
<dbReference type="RefSeq" id="WP_066394321.1">
    <property type="nucleotide sequence ID" value="NZ_CP015378.1"/>
</dbReference>
<feature type="transmembrane region" description="Helical" evidence="8">
    <location>
        <begin position="218"/>
        <end position="243"/>
    </location>
</feature>
<dbReference type="STRING" id="1221500.ABE65_010135"/>
<evidence type="ECO:0000256" key="2">
    <source>
        <dbReference type="ARBA" id="ARBA00007998"/>
    </source>
</evidence>